<dbReference type="AlphaFoldDB" id="A0A162PX18"/>
<gene>
    <name evidence="2" type="ORF">APZ42_014409</name>
</gene>
<feature type="compositionally biased region" description="Basic residues" evidence="1">
    <location>
        <begin position="91"/>
        <end position="102"/>
    </location>
</feature>
<keyword evidence="3" id="KW-1185">Reference proteome</keyword>
<sequence length="280" mass="30047">MNSAFQVKDTPSEELPLDVDLLGVDFNIEAADDIEEDSTPAYLDTLAPLGVPDTISENAETEQVEASSANEDEVSSVVINGSPSSSSPPTVKKKRPYIRRSIPKSDGPLVKLLKLSPSTITKHTNGESTPLSVPVSPHHEVEPPETPLQVEEPATMPVPLPVPKKRTVNGPNLLRNKQVKKKVVVNSKTVYRKPNKTIESQNRTSVVGVKPLGFPTEDSGLVECVKCFAIVGVSSAREHLSVCGSIILAAAEENDIGTHLPSTVSELSLKQLTCYSTPIT</sequence>
<evidence type="ECO:0000256" key="1">
    <source>
        <dbReference type="SAM" id="MobiDB-lite"/>
    </source>
</evidence>
<evidence type="ECO:0000313" key="3">
    <source>
        <dbReference type="Proteomes" id="UP000076858"/>
    </source>
</evidence>
<accession>A0A162PX18</accession>
<feature type="non-terminal residue" evidence="2">
    <location>
        <position position="280"/>
    </location>
</feature>
<dbReference type="OrthoDB" id="5411773at2759"/>
<feature type="compositionally biased region" description="Polar residues" evidence="1">
    <location>
        <begin position="118"/>
        <end position="131"/>
    </location>
</feature>
<comment type="caution">
    <text evidence="2">The sequence shown here is derived from an EMBL/GenBank/DDBJ whole genome shotgun (WGS) entry which is preliminary data.</text>
</comment>
<name>A0A162PX18_9CRUS</name>
<feature type="compositionally biased region" description="Low complexity" evidence="1">
    <location>
        <begin position="75"/>
        <end position="89"/>
    </location>
</feature>
<feature type="region of interest" description="Disordered" evidence="1">
    <location>
        <begin position="118"/>
        <end position="147"/>
    </location>
</feature>
<organism evidence="2 3">
    <name type="scientific">Daphnia magna</name>
    <dbReference type="NCBI Taxonomy" id="35525"/>
    <lineage>
        <taxon>Eukaryota</taxon>
        <taxon>Metazoa</taxon>
        <taxon>Ecdysozoa</taxon>
        <taxon>Arthropoda</taxon>
        <taxon>Crustacea</taxon>
        <taxon>Branchiopoda</taxon>
        <taxon>Diplostraca</taxon>
        <taxon>Cladocera</taxon>
        <taxon>Anomopoda</taxon>
        <taxon>Daphniidae</taxon>
        <taxon>Daphnia</taxon>
    </lineage>
</organism>
<proteinExistence type="predicted"/>
<feature type="region of interest" description="Disordered" evidence="1">
    <location>
        <begin position="44"/>
        <end position="102"/>
    </location>
</feature>
<reference evidence="2 3" key="1">
    <citation type="submission" date="2016-03" db="EMBL/GenBank/DDBJ databases">
        <title>EvidentialGene: Evidence-directed Construction of Genes on Genomes.</title>
        <authorList>
            <person name="Gilbert D.G."/>
            <person name="Choi J.-H."/>
            <person name="Mockaitis K."/>
            <person name="Colbourne J."/>
            <person name="Pfrender M."/>
        </authorList>
    </citation>
    <scope>NUCLEOTIDE SEQUENCE [LARGE SCALE GENOMIC DNA]</scope>
    <source>
        <strain evidence="2 3">Xinb3</strain>
        <tissue evidence="2">Complete organism</tissue>
    </source>
</reference>
<evidence type="ECO:0000313" key="2">
    <source>
        <dbReference type="EMBL" id="KZS19222.1"/>
    </source>
</evidence>
<dbReference type="EMBL" id="LRGB01000405">
    <property type="protein sequence ID" value="KZS19222.1"/>
    <property type="molecule type" value="Genomic_DNA"/>
</dbReference>
<protein>
    <submittedName>
        <fullName evidence="2">Uncharacterized protein</fullName>
    </submittedName>
</protein>
<dbReference type="Proteomes" id="UP000076858">
    <property type="component" value="Unassembled WGS sequence"/>
</dbReference>